<dbReference type="InterPro" id="IPR018511">
    <property type="entry name" value="Hemolysin-typ_Ca-bd_CS"/>
</dbReference>
<dbReference type="InterPro" id="IPR013858">
    <property type="entry name" value="Peptidase_M10B_C"/>
</dbReference>
<dbReference type="Gene3D" id="2.150.10.10">
    <property type="entry name" value="Serralysin-like metalloprotease, C-terminal"/>
    <property type="match status" value="2"/>
</dbReference>
<evidence type="ECO:0000256" key="1">
    <source>
        <dbReference type="ARBA" id="ARBA00001913"/>
    </source>
</evidence>
<dbReference type="PRINTS" id="PR00313">
    <property type="entry name" value="CABNDNGRPT"/>
</dbReference>
<evidence type="ECO:0000259" key="5">
    <source>
        <dbReference type="Pfam" id="PF08548"/>
    </source>
</evidence>
<keyword evidence="3" id="KW-0964">Secreted</keyword>
<evidence type="ECO:0000256" key="4">
    <source>
        <dbReference type="ARBA" id="ARBA00022737"/>
    </source>
</evidence>
<dbReference type="Proteomes" id="UP000679352">
    <property type="component" value="Chromosome"/>
</dbReference>
<protein>
    <recommendedName>
        <fullName evidence="5">Peptidase M10 serralysin C-terminal domain-containing protein</fullName>
    </recommendedName>
</protein>
<reference evidence="6" key="1">
    <citation type="submission" date="2021-06" db="EMBL/GenBank/DDBJ databases">
        <title>Direct submission.</title>
        <authorList>
            <person name="Lee C.-S."/>
            <person name="Jin L."/>
        </authorList>
    </citation>
    <scope>NUCLEOTIDE SEQUENCE</scope>
    <source>
        <strain evidence="6">Con5</strain>
    </source>
</reference>
<dbReference type="PANTHER" id="PTHR38340">
    <property type="entry name" value="S-LAYER PROTEIN"/>
    <property type="match status" value="1"/>
</dbReference>
<evidence type="ECO:0000256" key="2">
    <source>
        <dbReference type="ARBA" id="ARBA00004613"/>
    </source>
</evidence>
<dbReference type="GO" id="GO:0005615">
    <property type="term" value="C:extracellular space"/>
    <property type="evidence" value="ECO:0007669"/>
    <property type="project" value="InterPro"/>
</dbReference>
<feature type="domain" description="Peptidase M10 serralysin C-terminal" evidence="5">
    <location>
        <begin position="22"/>
        <end position="202"/>
    </location>
</feature>
<keyword evidence="4" id="KW-0677">Repeat</keyword>
<organism evidence="6 7">
    <name type="scientific">Gemmobacter fulvus</name>
    <dbReference type="NCBI Taxonomy" id="2840474"/>
    <lineage>
        <taxon>Bacteria</taxon>
        <taxon>Pseudomonadati</taxon>
        <taxon>Pseudomonadota</taxon>
        <taxon>Alphaproteobacteria</taxon>
        <taxon>Rhodobacterales</taxon>
        <taxon>Paracoccaceae</taxon>
        <taxon>Gemmobacter</taxon>
    </lineage>
</organism>
<keyword evidence="7" id="KW-1185">Reference proteome</keyword>
<evidence type="ECO:0000313" key="7">
    <source>
        <dbReference type="Proteomes" id="UP000679352"/>
    </source>
</evidence>
<dbReference type="InterPro" id="IPR011049">
    <property type="entry name" value="Serralysin-like_metalloprot_C"/>
</dbReference>
<gene>
    <name evidence="6" type="ORF">KM031_15760</name>
</gene>
<dbReference type="InterPro" id="IPR001343">
    <property type="entry name" value="Hemolysn_Ca-bd"/>
</dbReference>
<dbReference type="KEGG" id="gfu:KM031_15760"/>
<dbReference type="SUPFAM" id="SSF51120">
    <property type="entry name" value="beta-Roll"/>
    <property type="match status" value="2"/>
</dbReference>
<dbReference type="InterPro" id="IPR050557">
    <property type="entry name" value="RTX_toxin/Mannuronan_C5-epim"/>
</dbReference>
<comment type="cofactor">
    <cofactor evidence="1">
        <name>Ca(2+)</name>
        <dbReference type="ChEBI" id="CHEBI:29108"/>
    </cofactor>
</comment>
<sequence>MFGSAFNDTLAGGDGDDALEGGVAFDRLDGGSGNDNMLGGANGDVYVVDSYGDRVDESVLGSFGRDTVETHLNFRLSGPQVMGWVERLVLTGSDDVDGIGNRRHNQLIGNEGDNHLEGRAGDDRLRGGLGADTLSGGEGADRFVFHSALGGDNIDKILDFEKGVDVIALDNAVMSTLRNPGQVLASTLFTANADGVAQDSDDRIIHETDTGLLRYDADGSGAGAAIIFARVTPGQILSAADFLVV</sequence>
<dbReference type="EMBL" id="CP076361">
    <property type="protein sequence ID" value="QWK92073.1"/>
    <property type="molecule type" value="Genomic_DNA"/>
</dbReference>
<dbReference type="AlphaFoldDB" id="A0A975PAA8"/>
<comment type="subcellular location">
    <subcellularLocation>
        <location evidence="2">Secreted</location>
    </subcellularLocation>
</comment>
<dbReference type="Pfam" id="PF08548">
    <property type="entry name" value="Peptidase_M10_C"/>
    <property type="match status" value="1"/>
</dbReference>
<evidence type="ECO:0000313" key="6">
    <source>
        <dbReference type="EMBL" id="QWK92073.1"/>
    </source>
</evidence>
<dbReference type="Pfam" id="PF00353">
    <property type="entry name" value="HemolysinCabind"/>
    <property type="match status" value="1"/>
</dbReference>
<name>A0A975PAA8_9RHOB</name>
<dbReference type="GO" id="GO:0005509">
    <property type="term" value="F:calcium ion binding"/>
    <property type="evidence" value="ECO:0007669"/>
    <property type="project" value="InterPro"/>
</dbReference>
<evidence type="ECO:0000256" key="3">
    <source>
        <dbReference type="ARBA" id="ARBA00022525"/>
    </source>
</evidence>
<accession>A0A975PAA8</accession>
<proteinExistence type="predicted"/>
<dbReference type="PROSITE" id="PS00330">
    <property type="entry name" value="HEMOLYSIN_CALCIUM"/>
    <property type="match status" value="1"/>
</dbReference>
<dbReference type="PANTHER" id="PTHR38340:SF1">
    <property type="entry name" value="S-LAYER PROTEIN"/>
    <property type="match status" value="1"/>
</dbReference>